<dbReference type="EMBL" id="JACHLX010000001">
    <property type="protein sequence ID" value="MBB5815618.1"/>
    <property type="molecule type" value="Genomic_DNA"/>
</dbReference>
<dbReference type="InterPro" id="IPR006015">
    <property type="entry name" value="Universal_stress_UspA"/>
</dbReference>
<protein>
    <submittedName>
        <fullName evidence="3">Nucleotide-binding universal stress UspA family protein</fullName>
    </submittedName>
</protein>
<organism evidence="3 4">
    <name type="scientific">Streptomyces collinus</name>
    <dbReference type="NCBI Taxonomy" id="42684"/>
    <lineage>
        <taxon>Bacteria</taxon>
        <taxon>Bacillati</taxon>
        <taxon>Actinomycetota</taxon>
        <taxon>Actinomycetes</taxon>
        <taxon>Kitasatosporales</taxon>
        <taxon>Streptomycetaceae</taxon>
        <taxon>Streptomyces</taxon>
    </lineage>
</organism>
<dbReference type="AlphaFoldDB" id="A0AA89QBS4"/>
<comment type="caution">
    <text evidence="3">The sequence shown here is derived from an EMBL/GenBank/DDBJ whole genome shotgun (WGS) entry which is preliminary data.</text>
</comment>
<feature type="domain" description="UspA" evidence="2">
    <location>
        <begin position="5"/>
        <end position="44"/>
    </location>
</feature>
<evidence type="ECO:0000313" key="3">
    <source>
        <dbReference type="EMBL" id="MBB5815618.1"/>
    </source>
</evidence>
<evidence type="ECO:0000256" key="1">
    <source>
        <dbReference type="ARBA" id="ARBA00008791"/>
    </source>
</evidence>
<comment type="similarity">
    <text evidence="1">Belongs to the universal stress protein A family.</text>
</comment>
<dbReference type="PRINTS" id="PR01438">
    <property type="entry name" value="UNVRSLSTRESS"/>
</dbReference>
<dbReference type="InterPro" id="IPR014729">
    <property type="entry name" value="Rossmann-like_a/b/a_fold"/>
</dbReference>
<evidence type="ECO:0000313" key="4">
    <source>
        <dbReference type="Proteomes" id="UP000579531"/>
    </source>
</evidence>
<dbReference type="RefSeq" id="WP_374050196.1">
    <property type="nucleotide sequence ID" value="NZ_BAABFE010000002.1"/>
</dbReference>
<dbReference type="Pfam" id="PF00582">
    <property type="entry name" value="Usp"/>
    <property type="match status" value="1"/>
</dbReference>
<proteinExistence type="inferred from homology"/>
<name>A0AA89QBS4_STRCU</name>
<dbReference type="SUPFAM" id="SSF52402">
    <property type="entry name" value="Adenine nucleotide alpha hydrolases-like"/>
    <property type="match status" value="1"/>
</dbReference>
<evidence type="ECO:0000259" key="2">
    <source>
        <dbReference type="Pfam" id="PF00582"/>
    </source>
</evidence>
<sequence>MARPAAADLVIVGAWRRQDHFGLQLGRVAHTLLHHAQCPVAVVPQHA</sequence>
<dbReference type="Proteomes" id="UP000579531">
    <property type="component" value="Unassembled WGS sequence"/>
</dbReference>
<gene>
    <name evidence="3" type="ORF">HNR72_006646</name>
</gene>
<keyword evidence="4" id="KW-1185">Reference proteome</keyword>
<accession>A0AA89QBS4</accession>
<dbReference type="Gene3D" id="3.40.50.620">
    <property type="entry name" value="HUPs"/>
    <property type="match status" value="1"/>
</dbReference>
<dbReference type="GeneID" id="93843069"/>
<reference evidence="3 4" key="1">
    <citation type="submission" date="2020-08" db="EMBL/GenBank/DDBJ databases">
        <title>Sequencing the genomes of 1000 actinobacteria strains.</title>
        <authorList>
            <person name="Klenk H.-P."/>
        </authorList>
    </citation>
    <scope>NUCLEOTIDE SEQUENCE [LARGE SCALE GENOMIC DNA]</scope>
    <source>
        <strain evidence="3 4">DSM 40129</strain>
    </source>
</reference>
<dbReference type="InterPro" id="IPR006016">
    <property type="entry name" value="UspA"/>
</dbReference>